<feature type="compositionally biased region" description="Low complexity" evidence="1">
    <location>
        <begin position="60"/>
        <end position="83"/>
    </location>
</feature>
<evidence type="ECO:0000259" key="2">
    <source>
        <dbReference type="Pfam" id="PF12706"/>
    </source>
</evidence>
<dbReference type="PANTHER" id="PTHR15032:SF27">
    <property type="entry name" value="N-ACYL-PHOSPHATIDYLETHANOLAMINE-HYDROLYZING PHOSPHOLIPASE D"/>
    <property type="match status" value="1"/>
</dbReference>
<accession>A0AAV9HRZ4</accession>
<evidence type="ECO:0000313" key="3">
    <source>
        <dbReference type="EMBL" id="KAK4463637.1"/>
    </source>
</evidence>
<feature type="region of interest" description="Disordered" evidence="1">
    <location>
        <begin position="392"/>
        <end position="412"/>
    </location>
</feature>
<dbReference type="Gene3D" id="3.60.15.10">
    <property type="entry name" value="Ribonuclease Z/Hydroxyacylglutathione hydrolase-like"/>
    <property type="match status" value="1"/>
</dbReference>
<comment type="caution">
    <text evidence="3">The sequence shown here is derived from an EMBL/GenBank/DDBJ whole genome shotgun (WGS) entry which is preliminary data.</text>
</comment>
<dbReference type="GO" id="GO:0070292">
    <property type="term" value="P:N-acylphosphatidylethanolamine metabolic process"/>
    <property type="evidence" value="ECO:0007669"/>
    <property type="project" value="TreeGrafter"/>
</dbReference>
<organism evidence="3 4">
    <name type="scientific">Cladorrhinum samala</name>
    <dbReference type="NCBI Taxonomy" id="585594"/>
    <lineage>
        <taxon>Eukaryota</taxon>
        <taxon>Fungi</taxon>
        <taxon>Dikarya</taxon>
        <taxon>Ascomycota</taxon>
        <taxon>Pezizomycotina</taxon>
        <taxon>Sordariomycetes</taxon>
        <taxon>Sordariomycetidae</taxon>
        <taxon>Sordariales</taxon>
        <taxon>Podosporaceae</taxon>
        <taxon>Cladorrhinum</taxon>
    </lineage>
</organism>
<feature type="compositionally biased region" description="Low complexity" evidence="1">
    <location>
        <begin position="36"/>
        <end position="50"/>
    </location>
</feature>
<feature type="compositionally biased region" description="Polar residues" evidence="1">
    <location>
        <begin position="145"/>
        <end position="154"/>
    </location>
</feature>
<name>A0AAV9HRZ4_9PEZI</name>
<dbReference type="SUPFAM" id="SSF56281">
    <property type="entry name" value="Metallo-hydrolase/oxidoreductase"/>
    <property type="match status" value="1"/>
</dbReference>
<dbReference type="PANTHER" id="PTHR15032">
    <property type="entry name" value="N-ACYL-PHOSPHATIDYLETHANOLAMINE-HYDROLYZING PHOSPHOLIPASE D"/>
    <property type="match status" value="1"/>
</dbReference>
<dbReference type="InterPro" id="IPR001279">
    <property type="entry name" value="Metallo-B-lactamas"/>
</dbReference>
<evidence type="ECO:0000256" key="1">
    <source>
        <dbReference type="SAM" id="MobiDB-lite"/>
    </source>
</evidence>
<feature type="compositionally biased region" description="Pro residues" evidence="1">
    <location>
        <begin position="20"/>
        <end position="34"/>
    </location>
</feature>
<gene>
    <name evidence="3" type="ORF">QBC42DRAFT_198666</name>
</gene>
<dbReference type="InterPro" id="IPR036866">
    <property type="entry name" value="RibonucZ/Hydroxyglut_hydro"/>
</dbReference>
<evidence type="ECO:0000313" key="4">
    <source>
        <dbReference type="Proteomes" id="UP001321749"/>
    </source>
</evidence>
<dbReference type="GO" id="GO:0070291">
    <property type="term" value="P:N-acylethanolamine metabolic process"/>
    <property type="evidence" value="ECO:0007669"/>
    <property type="project" value="TreeGrafter"/>
</dbReference>
<reference evidence="3" key="1">
    <citation type="journal article" date="2023" name="Mol. Phylogenet. Evol.">
        <title>Genome-scale phylogeny and comparative genomics of the fungal order Sordariales.</title>
        <authorList>
            <person name="Hensen N."/>
            <person name="Bonometti L."/>
            <person name="Westerberg I."/>
            <person name="Brannstrom I.O."/>
            <person name="Guillou S."/>
            <person name="Cros-Aarteil S."/>
            <person name="Calhoun S."/>
            <person name="Haridas S."/>
            <person name="Kuo A."/>
            <person name="Mondo S."/>
            <person name="Pangilinan J."/>
            <person name="Riley R."/>
            <person name="LaButti K."/>
            <person name="Andreopoulos B."/>
            <person name="Lipzen A."/>
            <person name="Chen C."/>
            <person name="Yan M."/>
            <person name="Daum C."/>
            <person name="Ng V."/>
            <person name="Clum A."/>
            <person name="Steindorff A."/>
            <person name="Ohm R.A."/>
            <person name="Martin F."/>
            <person name="Silar P."/>
            <person name="Natvig D.O."/>
            <person name="Lalanne C."/>
            <person name="Gautier V."/>
            <person name="Ament-Velasquez S.L."/>
            <person name="Kruys A."/>
            <person name="Hutchinson M.I."/>
            <person name="Powell A.J."/>
            <person name="Barry K."/>
            <person name="Miller A.N."/>
            <person name="Grigoriev I.V."/>
            <person name="Debuchy R."/>
            <person name="Gladieux P."/>
            <person name="Hiltunen Thoren M."/>
            <person name="Johannesson H."/>
        </authorList>
    </citation>
    <scope>NUCLEOTIDE SEQUENCE</scope>
    <source>
        <strain evidence="3">PSN324</strain>
    </source>
</reference>
<keyword evidence="4" id="KW-1185">Reference proteome</keyword>
<dbReference type="EMBL" id="MU864957">
    <property type="protein sequence ID" value="KAK4463637.1"/>
    <property type="molecule type" value="Genomic_DNA"/>
</dbReference>
<dbReference type="Pfam" id="PF12706">
    <property type="entry name" value="Lactamase_B_2"/>
    <property type="match status" value="1"/>
</dbReference>
<feature type="region of interest" description="Disordered" evidence="1">
    <location>
        <begin position="1"/>
        <end position="93"/>
    </location>
</feature>
<dbReference type="Proteomes" id="UP001321749">
    <property type="component" value="Unassembled WGS sequence"/>
</dbReference>
<feature type="domain" description="Metallo-beta-lactamase" evidence="2">
    <location>
        <begin position="211"/>
        <end position="388"/>
    </location>
</feature>
<feature type="compositionally biased region" description="Low complexity" evidence="1">
    <location>
        <begin position="119"/>
        <end position="138"/>
    </location>
</feature>
<sequence>MLSLTRIPNHSNSKSSSSHPPSPPSHHVYAPPPARASSSSSSSSSSASSSWTSYIPGWGASTDPSSTPSPPTASSRSSSTPASFRNPWASWHKPSKPEIWASFAWGADDDPSIALATSHLSSATSPPSPPSGSDNSSARILPSFDLTTPNSPGAQASRLLTVQKPDFSLPSGSKPASGGRFKAKATWLGHAGVFLQFPGSGTNGKGRAFNCVFDPIFSSRASPTAYAGPLRSYPPPCEVGDLPGDIDAVFLSHNHYDHFDEASLGGIWNRSNEKGRKRATRFFVPLGNGKILRGMGIDADSVVEMDWWDGVELTMPAGKKVAGGQGDDDDDGLKIRVWCVPAQHNSSRLGMAKDEALWSGWVVEKLDPKSESDSDKATRVFFAGDTGYQFHGDPAWPPRRDEEKETPEKEEKYPACPAFREIRERIGRPDLLLLPISVGATFAYLKSFVPLPDSLSPFPRHSAGVMGGNHMPPWDAVRVLREMTGGKEKGGGGGGGGRKTVAMGIHWGTFVTDPAEVLKTLGQLEYACQRQGVRFARNLQGGEGKPEESVFVAVNHGESVCI</sequence>
<feature type="compositionally biased region" description="Low complexity" evidence="1">
    <location>
        <begin position="8"/>
        <end position="19"/>
    </location>
</feature>
<dbReference type="GO" id="GO:0070290">
    <property type="term" value="F:N-acylphosphatidylethanolamine-specific phospholipase D activity"/>
    <property type="evidence" value="ECO:0007669"/>
    <property type="project" value="TreeGrafter"/>
</dbReference>
<feature type="region of interest" description="Disordered" evidence="1">
    <location>
        <begin position="119"/>
        <end position="154"/>
    </location>
</feature>
<dbReference type="AlphaFoldDB" id="A0AAV9HRZ4"/>
<feature type="compositionally biased region" description="Basic and acidic residues" evidence="1">
    <location>
        <begin position="398"/>
        <end position="412"/>
    </location>
</feature>
<proteinExistence type="predicted"/>
<dbReference type="GO" id="GO:0005737">
    <property type="term" value="C:cytoplasm"/>
    <property type="evidence" value="ECO:0007669"/>
    <property type="project" value="TreeGrafter"/>
</dbReference>
<reference evidence="3" key="2">
    <citation type="submission" date="2023-06" db="EMBL/GenBank/DDBJ databases">
        <authorList>
            <consortium name="Lawrence Berkeley National Laboratory"/>
            <person name="Mondo S.J."/>
            <person name="Hensen N."/>
            <person name="Bonometti L."/>
            <person name="Westerberg I."/>
            <person name="Brannstrom I.O."/>
            <person name="Guillou S."/>
            <person name="Cros-Aarteil S."/>
            <person name="Calhoun S."/>
            <person name="Haridas S."/>
            <person name="Kuo A."/>
            <person name="Pangilinan J."/>
            <person name="Riley R."/>
            <person name="Labutti K."/>
            <person name="Andreopoulos B."/>
            <person name="Lipzen A."/>
            <person name="Chen C."/>
            <person name="Yanf M."/>
            <person name="Daum C."/>
            <person name="Ng V."/>
            <person name="Clum A."/>
            <person name="Steindorff A."/>
            <person name="Ohm R."/>
            <person name="Martin F."/>
            <person name="Silar P."/>
            <person name="Natvig D."/>
            <person name="Lalanne C."/>
            <person name="Gautier V."/>
            <person name="Ament-Velasquez S.L."/>
            <person name="Kruys A."/>
            <person name="Hutchinson M.I."/>
            <person name="Powell A.J."/>
            <person name="Barry K."/>
            <person name="Miller A.N."/>
            <person name="Grigoriev I.V."/>
            <person name="Debuchy R."/>
            <person name="Gladieux P."/>
            <person name="Thoren M.H."/>
            <person name="Johannesson H."/>
        </authorList>
    </citation>
    <scope>NUCLEOTIDE SEQUENCE</scope>
    <source>
        <strain evidence="3">PSN324</strain>
    </source>
</reference>
<protein>
    <submittedName>
        <fullName evidence="3">Beta-lactamase superfamily domain-containing protein</fullName>
    </submittedName>
</protein>